<dbReference type="Pfam" id="PF04966">
    <property type="entry name" value="OprB"/>
    <property type="match status" value="1"/>
</dbReference>
<organism evidence="3 4">
    <name type="scientific">Sphingobium terrigena</name>
    <dbReference type="NCBI Taxonomy" id="2304063"/>
    <lineage>
        <taxon>Bacteria</taxon>
        <taxon>Pseudomonadati</taxon>
        <taxon>Pseudomonadota</taxon>
        <taxon>Alphaproteobacteria</taxon>
        <taxon>Sphingomonadales</taxon>
        <taxon>Sphingomonadaceae</taxon>
        <taxon>Sphingobium</taxon>
    </lineage>
</organism>
<evidence type="ECO:0000313" key="4">
    <source>
        <dbReference type="Proteomes" id="UP000283469"/>
    </source>
</evidence>
<dbReference type="GO" id="GO:0016020">
    <property type="term" value="C:membrane"/>
    <property type="evidence" value="ECO:0007669"/>
    <property type="project" value="InterPro"/>
</dbReference>
<name>A0A418YVQ0_9SPHN</name>
<dbReference type="InterPro" id="IPR038673">
    <property type="entry name" value="OprB_sf"/>
</dbReference>
<comment type="similarity">
    <text evidence="1 2">Belongs to the OprB family.</text>
</comment>
<proteinExistence type="inferred from homology"/>
<evidence type="ECO:0000313" key="3">
    <source>
        <dbReference type="EMBL" id="RJG56320.1"/>
    </source>
</evidence>
<dbReference type="RefSeq" id="WP_119744509.1">
    <property type="nucleotide sequence ID" value="NZ_QVRA01000004.1"/>
</dbReference>
<evidence type="ECO:0000256" key="1">
    <source>
        <dbReference type="ARBA" id="ARBA00008769"/>
    </source>
</evidence>
<dbReference type="Proteomes" id="UP000283469">
    <property type="component" value="Unassembled WGS sequence"/>
</dbReference>
<dbReference type="OrthoDB" id="177316at2"/>
<keyword evidence="4" id="KW-1185">Reference proteome</keyword>
<protein>
    <submittedName>
        <fullName evidence="3">Carbohydrate porin</fullName>
    </submittedName>
</protein>
<dbReference type="AlphaFoldDB" id="A0A418YVQ0"/>
<dbReference type="PANTHER" id="PTHR37944:SF1">
    <property type="entry name" value="PORIN B"/>
    <property type="match status" value="1"/>
</dbReference>
<dbReference type="EMBL" id="QVRA01000004">
    <property type="protein sequence ID" value="RJG56320.1"/>
    <property type="molecule type" value="Genomic_DNA"/>
</dbReference>
<dbReference type="Gene3D" id="2.40.160.180">
    <property type="entry name" value="Carbohydrate-selective porin OprB"/>
    <property type="match status" value="1"/>
</dbReference>
<sequence>MVMIAPFLLLAAAAGDAMPSRPHSHIHAAGEIDEEQGPLLLEVTYTGEVMGNVAGGVKRRARYLDNLDIVLEADLEAMLGWRGAEAHVYGIYNNGASISNAVGDAHAVSNIETGTRAFKLYEAWIDQMVAPGLSLRAGLYDLNSEFDSLDAAGVFVGSAHGIGSDISLTGRNGPSIFPSTSLAARVEWRPAKDWAVRAAVLDGVPGDPDHPARTAIKLGKGDGALLIGELEAPVAGARLLLGRWRYTATFDAWDGSRGQGNAGVYLRGEMPLMSDGEEQIDGFFRLGTSSGRFNMFDRFASLGVKWTGALARRPEDELGLAVMTATTSADYRRASGAGRSESVAEVTYRAPLSPWLTMQPNMQYVRNPAADPSIRDAWVVGLRFAVGFRLID</sequence>
<dbReference type="PANTHER" id="PTHR37944">
    <property type="entry name" value="PORIN B"/>
    <property type="match status" value="1"/>
</dbReference>
<comment type="caution">
    <text evidence="3">The sequence shown here is derived from an EMBL/GenBank/DDBJ whole genome shotgun (WGS) entry which is preliminary data.</text>
</comment>
<dbReference type="InterPro" id="IPR052932">
    <property type="entry name" value="OprB_Porin"/>
</dbReference>
<dbReference type="GO" id="GO:0008643">
    <property type="term" value="P:carbohydrate transport"/>
    <property type="evidence" value="ECO:0007669"/>
    <property type="project" value="InterPro"/>
</dbReference>
<accession>A0A418YVQ0</accession>
<reference evidence="3 4" key="1">
    <citation type="submission" date="2018-08" db="EMBL/GenBank/DDBJ databases">
        <title>Sphingobium sp. EO9.</title>
        <authorList>
            <person name="Park Y."/>
            <person name="Kim K.H."/>
            <person name="Jeon C.O."/>
        </authorList>
    </citation>
    <scope>NUCLEOTIDE SEQUENCE [LARGE SCALE GENOMIC DNA]</scope>
    <source>
        <strain evidence="3 4">EO9</strain>
    </source>
</reference>
<evidence type="ECO:0000256" key="2">
    <source>
        <dbReference type="RuleBase" id="RU363072"/>
    </source>
</evidence>
<dbReference type="GO" id="GO:0015288">
    <property type="term" value="F:porin activity"/>
    <property type="evidence" value="ECO:0007669"/>
    <property type="project" value="InterPro"/>
</dbReference>
<dbReference type="InterPro" id="IPR007049">
    <property type="entry name" value="Carb-sel_porin_OprB"/>
</dbReference>
<gene>
    <name evidence="3" type="ORF">D0Z70_05800</name>
</gene>